<proteinExistence type="predicted"/>
<reference evidence="1" key="1">
    <citation type="submission" date="2020-09" db="EMBL/GenBank/DDBJ databases">
        <title>Desulfogranum mesoprofundum gen. nov., sp. nov., a novel mesophilic, sulfate-reducing chemolithoautotroph isolated from a deep-sea hydrothermal vent chimney in the Suiyo Seamount.</title>
        <authorList>
            <person name="Hashimoto Y."/>
            <person name="Nakagawa S."/>
        </authorList>
    </citation>
    <scope>NUCLEOTIDE SEQUENCE</scope>
    <source>
        <strain evidence="1">KT2</strain>
    </source>
</reference>
<dbReference type="AlphaFoldDB" id="A0A8D5FM41"/>
<name>A0A8D5FM41_9BACT</name>
<dbReference type="Proteomes" id="UP000826725">
    <property type="component" value="Chromosome"/>
</dbReference>
<keyword evidence="2" id="KW-1185">Reference proteome</keyword>
<evidence type="ECO:0000313" key="1">
    <source>
        <dbReference type="EMBL" id="BCL61538.1"/>
    </source>
</evidence>
<dbReference type="KEGG" id="dbk:DGMP_22310"/>
<gene>
    <name evidence="1" type="ORF">DGMP_22310</name>
</gene>
<accession>A0A8D5FM41</accession>
<organism evidence="1 2">
    <name type="scientific">Desulfomarina profundi</name>
    <dbReference type="NCBI Taxonomy" id="2772557"/>
    <lineage>
        <taxon>Bacteria</taxon>
        <taxon>Pseudomonadati</taxon>
        <taxon>Thermodesulfobacteriota</taxon>
        <taxon>Desulfobulbia</taxon>
        <taxon>Desulfobulbales</taxon>
        <taxon>Desulfobulbaceae</taxon>
        <taxon>Desulfomarina</taxon>
    </lineage>
</organism>
<evidence type="ECO:0000313" key="2">
    <source>
        <dbReference type="Proteomes" id="UP000826725"/>
    </source>
</evidence>
<dbReference type="EMBL" id="AP024086">
    <property type="protein sequence ID" value="BCL61538.1"/>
    <property type="molecule type" value="Genomic_DNA"/>
</dbReference>
<protein>
    <submittedName>
        <fullName evidence="1">Uncharacterized protein</fullName>
    </submittedName>
</protein>
<sequence length="82" mass="9348">MVFKSTIIRRLRPTSLWISIVRPDLPFTSRRYRLSVAQGNMPYSAVIHPCPESFKKGGTDSSTDTPHITWVFPIFIKIEPSA</sequence>